<gene>
    <name evidence="2" type="ORF">AJ79_02319</name>
</gene>
<dbReference type="EMBL" id="PDNB01000024">
    <property type="protein sequence ID" value="PGH15537.1"/>
    <property type="molecule type" value="Genomic_DNA"/>
</dbReference>
<accession>A0A2B7Y4D7</accession>
<feature type="region of interest" description="Disordered" evidence="1">
    <location>
        <begin position="52"/>
        <end position="156"/>
    </location>
</feature>
<dbReference type="AlphaFoldDB" id="A0A2B7Y4D7"/>
<proteinExistence type="predicted"/>
<evidence type="ECO:0000256" key="1">
    <source>
        <dbReference type="SAM" id="MobiDB-lite"/>
    </source>
</evidence>
<feature type="compositionally biased region" description="Basic and acidic residues" evidence="1">
    <location>
        <begin position="120"/>
        <end position="145"/>
    </location>
</feature>
<name>A0A2B7Y4D7_9EURO</name>
<reference evidence="2 3" key="1">
    <citation type="submission" date="2017-10" db="EMBL/GenBank/DDBJ databases">
        <title>Comparative genomics in systemic dimorphic fungi from Ajellomycetaceae.</title>
        <authorList>
            <person name="Munoz J.F."/>
            <person name="Mcewen J.G."/>
            <person name="Clay O.K."/>
            <person name="Cuomo C.A."/>
        </authorList>
    </citation>
    <scope>NUCLEOTIDE SEQUENCE [LARGE SCALE GENOMIC DNA]</scope>
    <source>
        <strain evidence="2 3">UAMH5409</strain>
    </source>
</reference>
<sequence length="316" mass="33197">MAVQFRNKRRIKKLTAAAAAQEAAMAEVEEEDDIPPFGTRAIESGIEVDGIWISRNNTPAGTPKVGMTPNPSRPPSPDSRSTVAFPSPAATNGSDLSLPKPAVLGRGKSASVGASFPHAGVHDTGSRSKLDGRRVKSEYYPRFEQEGESDSDMPRSNSVCSGAAGVGIGYAIPQNSIYSSAASCIGGDGAASSMHSFNFTPFATASENNLPSKSRSGDGGILGCGLLGNGQHRYASGPPYEQAHLNPKENCRDIDEREHGDLLPLYSHRRFNVAETGQLGPGRSSSSGFFGLIRDDGGKAATHPLEAVVTQVDRPS</sequence>
<dbReference type="Proteomes" id="UP000223968">
    <property type="component" value="Unassembled WGS sequence"/>
</dbReference>
<keyword evidence="3" id="KW-1185">Reference proteome</keyword>
<dbReference type="STRING" id="1447875.A0A2B7Y4D7"/>
<protein>
    <submittedName>
        <fullName evidence="2">Uncharacterized protein</fullName>
    </submittedName>
</protein>
<evidence type="ECO:0000313" key="2">
    <source>
        <dbReference type="EMBL" id="PGH15537.1"/>
    </source>
</evidence>
<dbReference type="PANTHER" id="PTHR40623:SF2">
    <property type="entry name" value="INTEGRAL MEMBRANE PROTEIN"/>
    <property type="match status" value="1"/>
</dbReference>
<dbReference type="PANTHER" id="PTHR40623">
    <property type="entry name" value="INTEGRAL MEMBRANE PROTEIN"/>
    <property type="match status" value="1"/>
</dbReference>
<evidence type="ECO:0000313" key="3">
    <source>
        <dbReference type="Proteomes" id="UP000223968"/>
    </source>
</evidence>
<organism evidence="2 3">
    <name type="scientific">Helicocarpus griseus UAMH5409</name>
    <dbReference type="NCBI Taxonomy" id="1447875"/>
    <lineage>
        <taxon>Eukaryota</taxon>
        <taxon>Fungi</taxon>
        <taxon>Dikarya</taxon>
        <taxon>Ascomycota</taxon>
        <taxon>Pezizomycotina</taxon>
        <taxon>Eurotiomycetes</taxon>
        <taxon>Eurotiomycetidae</taxon>
        <taxon>Onygenales</taxon>
        <taxon>Ajellomycetaceae</taxon>
        <taxon>Helicocarpus</taxon>
    </lineage>
</organism>
<comment type="caution">
    <text evidence="2">The sequence shown here is derived from an EMBL/GenBank/DDBJ whole genome shotgun (WGS) entry which is preliminary data.</text>
</comment>
<dbReference type="OrthoDB" id="4184315at2759"/>